<dbReference type="GO" id="GO:0006661">
    <property type="term" value="P:phosphatidylinositol biosynthetic process"/>
    <property type="evidence" value="ECO:0007669"/>
    <property type="project" value="TreeGrafter"/>
</dbReference>
<evidence type="ECO:0000256" key="8">
    <source>
        <dbReference type="SAM" id="Phobius"/>
    </source>
</evidence>
<organism evidence="9 10">
    <name type="scientific">Caenorhabditis remanei</name>
    <name type="common">Caenorhabditis vulgaris</name>
    <dbReference type="NCBI Taxonomy" id="31234"/>
    <lineage>
        <taxon>Eukaryota</taxon>
        <taxon>Metazoa</taxon>
        <taxon>Ecdysozoa</taxon>
        <taxon>Nematoda</taxon>
        <taxon>Chromadorea</taxon>
        <taxon>Rhabditida</taxon>
        <taxon>Rhabditina</taxon>
        <taxon>Rhabditomorpha</taxon>
        <taxon>Rhabditoidea</taxon>
        <taxon>Rhabditidae</taxon>
        <taxon>Peloderinae</taxon>
        <taxon>Caenorhabditis</taxon>
    </lineage>
</organism>
<evidence type="ECO:0000256" key="2">
    <source>
        <dbReference type="ARBA" id="ARBA00022679"/>
    </source>
</evidence>
<dbReference type="Pfam" id="PF01066">
    <property type="entry name" value="CDP-OH_P_transf"/>
    <property type="match status" value="1"/>
</dbReference>
<sequence length="252" mass="27278">MDSSSSNTVANNNNVWLFNPNLIGYGRIVLAIMAMYYMSSSPCCAMICYALSDAFDGWAARFGAMLDQLTDRCGTLALVMALCKFFPDHLFLLQLSAVIDIASHWLHLHATDLSGAIYDTTEGSISSSQCFCHDIARIDNGLPGFGKHKGSGWQQLMIQNCCDLCVQTDPILLFLLCAVVGGGVGTFRMILAGDSNWSNSKLSSCSDSLQVLVSFGFVGERPITAFTSDCSTNLMFPDHVNGNFLAFDSLVA</sequence>
<evidence type="ECO:0000256" key="4">
    <source>
        <dbReference type="ARBA" id="ARBA00022989"/>
    </source>
</evidence>
<dbReference type="PANTHER" id="PTHR15362:SF4">
    <property type="entry name" value="CDP-DIACYLGLYCEROL--INOSITOL 3-PHOSPHATIDYLTRANSFERASE"/>
    <property type="match status" value="1"/>
</dbReference>
<evidence type="ECO:0000256" key="1">
    <source>
        <dbReference type="ARBA" id="ARBA00004141"/>
    </source>
</evidence>
<dbReference type="GO" id="GO:0016020">
    <property type="term" value="C:membrane"/>
    <property type="evidence" value="ECO:0007669"/>
    <property type="project" value="UniProtKB-SubCell"/>
</dbReference>
<comment type="caution">
    <text evidence="9">The sequence shown here is derived from an EMBL/GenBank/DDBJ whole genome shotgun (WGS) entry which is preliminary data.</text>
</comment>
<keyword evidence="6 8" id="KW-0472">Membrane</keyword>
<dbReference type="Gene3D" id="1.20.120.1760">
    <property type="match status" value="1"/>
</dbReference>
<evidence type="ECO:0000313" key="9">
    <source>
        <dbReference type="EMBL" id="KAF1746272.1"/>
    </source>
</evidence>
<feature type="transmembrane region" description="Helical" evidence="8">
    <location>
        <begin position="171"/>
        <end position="191"/>
    </location>
</feature>
<name>A0A6A5FUN6_CAERE</name>
<dbReference type="CTD" id="9808217"/>
<dbReference type="RefSeq" id="XP_053578589.1">
    <property type="nucleotide sequence ID" value="XM_053735023.1"/>
</dbReference>
<evidence type="ECO:0000313" key="10">
    <source>
        <dbReference type="Proteomes" id="UP000483820"/>
    </source>
</evidence>
<dbReference type="Proteomes" id="UP000483820">
    <property type="component" value="Chromosome X"/>
</dbReference>
<evidence type="ECO:0000256" key="7">
    <source>
        <dbReference type="ARBA" id="ARBA00023264"/>
    </source>
</evidence>
<dbReference type="InterPro" id="IPR043130">
    <property type="entry name" value="CDP-OH_PTrfase_TM_dom"/>
</dbReference>
<evidence type="ECO:0000256" key="6">
    <source>
        <dbReference type="ARBA" id="ARBA00023136"/>
    </source>
</evidence>
<keyword evidence="7" id="KW-1208">Phospholipid metabolism</keyword>
<dbReference type="AlphaFoldDB" id="A0A6A5FUN6"/>
<keyword evidence="5" id="KW-0443">Lipid metabolism</keyword>
<dbReference type="GO" id="GO:0003881">
    <property type="term" value="F:CDP-diacylglycerol-inositol 3-phosphatidyltransferase activity"/>
    <property type="evidence" value="ECO:0007669"/>
    <property type="project" value="TreeGrafter"/>
</dbReference>
<keyword evidence="4 8" id="KW-1133">Transmembrane helix</keyword>
<evidence type="ECO:0000256" key="5">
    <source>
        <dbReference type="ARBA" id="ARBA00023098"/>
    </source>
</evidence>
<evidence type="ECO:0000256" key="3">
    <source>
        <dbReference type="ARBA" id="ARBA00022692"/>
    </source>
</evidence>
<dbReference type="PANTHER" id="PTHR15362">
    <property type="entry name" value="PHOSPHATIDYLINOSITOL SYNTHASE"/>
    <property type="match status" value="1"/>
</dbReference>
<dbReference type="InterPro" id="IPR000462">
    <property type="entry name" value="CDP-OH_P_trans"/>
</dbReference>
<dbReference type="GeneID" id="9808217"/>
<keyword evidence="3 8" id="KW-0812">Transmembrane</keyword>
<proteinExistence type="predicted"/>
<dbReference type="GO" id="GO:0005794">
    <property type="term" value="C:Golgi apparatus"/>
    <property type="evidence" value="ECO:0007669"/>
    <property type="project" value="TreeGrafter"/>
</dbReference>
<dbReference type="EMBL" id="WUAV01000006">
    <property type="protein sequence ID" value="KAF1746272.1"/>
    <property type="molecule type" value="Genomic_DNA"/>
</dbReference>
<reference evidence="9 10" key="1">
    <citation type="submission" date="2019-12" db="EMBL/GenBank/DDBJ databases">
        <title>Chromosome-level assembly of the Caenorhabditis remanei genome.</title>
        <authorList>
            <person name="Teterina A.A."/>
            <person name="Willis J.H."/>
            <person name="Phillips P.C."/>
        </authorList>
    </citation>
    <scope>NUCLEOTIDE SEQUENCE [LARGE SCALE GENOMIC DNA]</scope>
    <source>
        <strain evidence="9 10">PX506</strain>
        <tissue evidence="9">Whole organism</tissue>
    </source>
</reference>
<gene>
    <name evidence="9" type="ORF">GCK72_022725</name>
</gene>
<accession>A0A6A5FUN6</accession>
<comment type="subcellular location">
    <subcellularLocation>
        <location evidence="1">Membrane</location>
        <topology evidence="1">Multi-pass membrane protein</topology>
    </subcellularLocation>
</comment>
<evidence type="ECO:0008006" key="11">
    <source>
        <dbReference type="Google" id="ProtNLM"/>
    </source>
</evidence>
<dbReference type="KEGG" id="crq:GCK72_022725"/>
<protein>
    <recommendedName>
        <fullName evidence="11">CDP-diacylglycerol--inositol 3-phosphatidyltransferase</fullName>
    </recommendedName>
</protein>
<keyword evidence="2" id="KW-0808">Transferase</keyword>